<comment type="subcellular location">
    <subcellularLocation>
        <location evidence="1 6">Nucleus</location>
    </subcellularLocation>
</comment>
<dbReference type="Proteomes" id="UP001149090">
    <property type="component" value="Unassembled WGS sequence"/>
</dbReference>
<dbReference type="GO" id="GO:0016592">
    <property type="term" value="C:mediator complex"/>
    <property type="evidence" value="ECO:0007669"/>
    <property type="project" value="InterPro"/>
</dbReference>
<evidence type="ECO:0000256" key="3">
    <source>
        <dbReference type="ARBA" id="ARBA00023015"/>
    </source>
</evidence>
<comment type="subunit">
    <text evidence="6">Component of the Mediator complex.</text>
</comment>
<comment type="similarity">
    <text evidence="2 6">Belongs to the Mediator complex subunit 10 family.</text>
</comment>
<protein>
    <recommendedName>
        <fullName evidence="6">Mediator of RNA polymerase II transcription subunit 10</fullName>
    </recommendedName>
    <alternativeName>
        <fullName evidence="6">Mediator complex subunit 10</fullName>
    </alternativeName>
</protein>
<comment type="caution">
    <text evidence="7">The sequence shown here is derived from an EMBL/GenBank/DDBJ whole genome shotgun (WGS) entry which is preliminary data.</text>
</comment>
<dbReference type="GO" id="GO:0003712">
    <property type="term" value="F:transcription coregulator activity"/>
    <property type="evidence" value="ECO:0007669"/>
    <property type="project" value="InterPro"/>
</dbReference>
<dbReference type="GO" id="GO:0006357">
    <property type="term" value="P:regulation of transcription by RNA polymerase II"/>
    <property type="evidence" value="ECO:0007669"/>
    <property type="project" value="InterPro"/>
</dbReference>
<dbReference type="OMA" id="FIHLESF"/>
<organism evidence="7 8">
    <name type="scientific">Anaeramoeba ignava</name>
    <name type="common">Anaerobic marine amoeba</name>
    <dbReference type="NCBI Taxonomy" id="1746090"/>
    <lineage>
        <taxon>Eukaryota</taxon>
        <taxon>Metamonada</taxon>
        <taxon>Anaeramoebidae</taxon>
        <taxon>Anaeramoeba</taxon>
    </lineage>
</organism>
<dbReference type="Pfam" id="PF09748">
    <property type="entry name" value="Med10"/>
    <property type="match status" value="1"/>
</dbReference>
<evidence type="ECO:0000256" key="6">
    <source>
        <dbReference type="RuleBase" id="RU364146"/>
    </source>
</evidence>
<keyword evidence="8" id="KW-1185">Reference proteome</keyword>
<evidence type="ECO:0000256" key="2">
    <source>
        <dbReference type="ARBA" id="ARBA00005389"/>
    </source>
</evidence>
<evidence type="ECO:0000256" key="4">
    <source>
        <dbReference type="ARBA" id="ARBA00023163"/>
    </source>
</evidence>
<evidence type="ECO:0000313" key="8">
    <source>
        <dbReference type="Proteomes" id="UP001149090"/>
    </source>
</evidence>
<keyword evidence="4 6" id="KW-0804">Transcription</keyword>
<evidence type="ECO:0000256" key="5">
    <source>
        <dbReference type="ARBA" id="ARBA00023242"/>
    </source>
</evidence>
<dbReference type="OrthoDB" id="337270at2759"/>
<keyword evidence="5 6" id="KW-0539">Nucleus</keyword>
<name>A0A9Q0LGB4_ANAIG</name>
<sequence>MSDSVMDDIEKQLLNTCEILRQLEIIVQDYETDNQGILFETINQLVECFIHLESFEKEAPQIIPFGVLEKIDEFVNPDIYTKECLETCIEKTKDIKVKTTRLELFRQTLEKEMKKNFSNIVEDYKKQVDSPDIFK</sequence>
<keyword evidence="6" id="KW-0010">Activator</keyword>
<comment type="function">
    <text evidence="6">Component of the Mediator complex, a coactivator involved in the regulated transcription of nearly all RNA polymerase II-dependent genes. Mediator functions as a bridge to convey information from gene-specific regulatory proteins to the basal RNA polymerase II transcription machinery. Mediator is recruited to promoters by direct interactions with regulatory proteins and serves as a scaffold for the assembly of a functional preinitiation complex with RNA polymerase II and the general transcription factors.</text>
</comment>
<gene>
    <name evidence="6" type="primary">MED10</name>
    <name evidence="7" type="ORF">M0811_09608</name>
</gene>
<dbReference type="AlphaFoldDB" id="A0A9Q0LGB4"/>
<reference evidence="7" key="1">
    <citation type="submission" date="2022-10" db="EMBL/GenBank/DDBJ databases">
        <title>Novel sulphate-reducing endosymbionts in the free-living metamonad Anaeramoeba.</title>
        <authorList>
            <person name="Jerlstrom-Hultqvist J."/>
            <person name="Cepicka I."/>
            <person name="Gallot-Lavallee L."/>
            <person name="Salas-Leiva D."/>
            <person name="Curtis B.A."/>
            <person name="Zahonova K."/>
            <person name="Pipaliya S."/>
            <person name="Dacks J."/>
            <person name="Roger A.J."/>
        </authorList>
    </citation>
    <scope>NUCLEOTIDE SEQUENCE</scope>
    <source>
        <strain evidence="7">BMAN</strain>
    </source>
</reference>
<accession>A0A9Q0LGB4</accession>
<evidence type="ECO:0000313" key="7">
    <source>
        <dbReference type="EMBL" id="KAJ5072228.1"/>
    </source>
</evidence>
<proteinExistence type="inferred from homology"/>
<dbReference type="EMBL" id="JAPDFW010000082">
    <property type="protein sequence ID" value="KAJ5072228.1"/>
    <property type="molecule type" value="Genomic_DNA"/>
</dbReference>
<evidence type="ECO:0000256" key="1">
    <source>
        <dbReference type="ARBA" id="ARBA00004123"/>
    </source>
</evidence>
<keyword evidence="3 6" id="KW-0805">Transcription regulation</keyword>
<dbReference type="InterPro" id="IPR019145">
    <property type="entry name" value="Mediator_Med10"/>
</dbReference>